<keyword evidence="1" id="KW-0472">Membrane</keyword>
<accession>A0A8R1XYX2</accession>
<feature type="transmembrane region" description="Helical" evidence="1">
    <location>
        <begin position="40"/>
        <end position="60"/>
    </location>
</feature>
<evidence type="ECO:0000313" key="3">
    <source>
        <dbReference type="Proteomes" id="UP000024404"/>
    </source>
</evidence>
<organism evidence="2 3">
    <name type="scientific">Onchocerca volvulus</name>
    <dbReference type="NCBI Taxonomy" id="6282"/>
    <lineage>
        <taxon>Eukaryota</taxon>
        <taxon>Metazoa</taxon>
        <taxon>Ecdysozoa</taxon>
        <taxon>Nematoda</taxon>
        <taxon>Chromadorea</taxon>
        <taxon>Rhabditida</taxon>
        <taxon>Spirurina</taxon>
        <taxon>Spiruromorpha</taxon>
        <taxon>Filarioidea</taxon>
        <taxon>Onchocercidae</taxon>
        <taxon>Onchocerca</taxon>
    </lineage>
</organism>
<reference evidence="2" key="2">
    <citation type="submission" date="2022-06" db="UniProtKB">
        <authorList>
            <consortium name="EnsemblMetazoa"/>
        </authorList>
    </citation>
    <scope>IDENTIFICATION</scope>
</reference>
<dbReference type="Proteomes" id="UP000024404">
    <property type="component" value="Unassembled WGS sequence"/>
</dbReference>
<keyword evidence="1" id="KW-1133">Transmembrane helix</keyword>
<proteinExistence type="predicted"/>
<evidence type="ECO:0000313" key="2">
    <source>
        <dbReference type="EnsemblMetazoa" id="OVOC6691.1"/>
    </source>
</evidence>
<dbReference type="EnsemblMetazoa" id="OVOC6691.1">
    <property type="protein sequence ID" value="OVOC6691.1"/>
    <property type="gene ID" value="WBGene00243500"/>
</dbReference>
<sequence>MFCGLDSRKSPVERSNEKDLKRYSSEGLYRNNQMVSNERFAIYFSSYLYLPHNSIILSLFCMQITKSNLRTTRGLA</sequence>
<keyword evidence="1" id="KW-0812">Transmembrane</keyword>
<protein>
    <submittedName>
        <fullName evidence="2">Uncharacterized protein</fullName>
    </submittedName>
</protein>
<evidence type="ECO:0000256" key="1">
    <source>
        <dbReference type="SAM" id="Phobius"/>
    </source>
</evidence>
<reference evidence="3" key="1">
    <citation type="submission" date="2013-10" db="EMBL/GenBank/DDBJ databases">
        <title>Genome sequencing of Onchocerca volvulus.</title>
        <authorList>
            <person name="Cotton J."/>
            <person name="Tsai J."/>
            <person name="Stanley E."/>
            <person name="Tracey A."/>
            <person name="Holroyd N."/>
            <person name="Lustigman S."/>
            <person name="Berriman M."/>
        </authorList>
    </citation>
    <scope>NUCLEOTIDE SEQUENCE</scope>
</reference>
<dbReference type="AlphaFoldDB" id="A0A8R1XYX2"/>
<keyword evidence="3" id="KW-1185">Reference proteome</keyword>
<dbReference type="EMBL" id="CMVM020000180">
    <property type="status" value="NOT_ANNOTATED_CDS"/>
    <property type="molecule type" value="Genomic_DNA"/>
</dbReference>
<name>A0A8R1XYX2_ONCVO</name>